<gene>
    <name evidence="2" type="ORF">NE237_027114</name>
</gene>
<feature type="region of interest" description="Disordered" evidence="1">
    <location>
        <begin position="31"/>
        <end position="51"/>
    </location>
</feature>
<dbReference type="EMBL" id="JAMYWD010000012">
    <property type="protein sequence ID" value="KAJ4950282.1"/>
    <property type="molecule type" value="Genomic_DNA"/>
</dbReference>
<protein>
    <submittedName>
        <fullName evidence="2">Uncharacterized protein</fullName>
    </submittedName>
</protein>
<sequence>MSIDGALACLSMVLIKRYLSVTNVHDFGDEASKNSEKVTSPTTSKNNDRSRGLDVRNCDLVLRSYSSCSMNDMEGPYCDDDSDSDLTPKAIWMLFMKVSLKSWVHSQLQVGSPTRLPLAPMWSVVLWPLLIVAFRLMFALMVLSNCPPLLVPKLALCLKEKFRSNCIRREGVEEV</sequence>
<evidence type="ECO:0000256" key="1">
    <source>
        <dbReference type="SAM" id="MobiDB-lite"/>
    </source>
</evidence>
<dbReference type="AlphaFoldDB" id="A0A9Q0JSW2"/>
<proteinExistence type="predicted"/>
<dbReference type="Proteomes" id="UP001141806">
    <property type="component" value="Unassembled WGS sequence"/>
</dbReference>
<comment type="caution">
    <text evidence="2">The sequence shown here is derived from an EMBL/GenBank/DDBJ whole genome shotgun (WGS) entry which is preliminary data.</text>
</comment>
<evidence type="ECO:0000313" key="3">
    <source>
        <dbReference type="Proteomes" id="UP001141806"/>
    </source>
</evidence>
<evidence type="ECO:0000313" key="2">
    <source>
        <dbReference type="EMBL" id="KAJ4950282.1"/>
    </source>
</evidence>
<organism evidence="2 3">
    <name type="scientific">Protea cynaroides</name>
    <dbReference type="NCBI Taxonomy" id="273540"/>
    <lineage>
        <taxon>Eukaryota</taxon>
        <taxon>Viridiplantae</taxon>
        <taxon>Streptophyta</taxon>
        <taxon>Embryophyta</taxon>
        <taxon>Tracheophyta</taxon>
        <taxon>Spermatophyta</taxon>
        <taxon>Magnoliopsida</taxon>
        <taxon>Proteales</taxon>
        <taxon>Proteaceae</taxon>
        <taxon>Protea</taxon>
    </lineage>
</organism>
<reference evidence="2" key="1">
    <citation type="journal article" date="2023" name="Plant J.">
        <title>The genome of the king protea, Protea cynaroides.</title>
        <authorList>
            <person name="Chang J."/>
            <person name="Duong T.A."/>
            <person name="Schoeman C."/>
            <person name="Ma X."/>
            <person name="Roodt D."/>
            <person name="Barker N."/>
            <person name="Li Z."/>
            <person name="Van de Peer Y."/>
            <person name="Mizrachi E."/>
        </authorList>
    </citation>
    <scope>NUCLEOTIDE SEQUENCE</scope>
    <source>
        <tissue evidence="2">Young leaves</tissue>
    </source>
</reference>
<accession>A0A9Q0JSW2</accession>
<keyword evidence="3" id="KW-1185">Reference proteome</keyword>
<name>A0A9Q0JSW2_9MAGN</name>